<name>A0A448WMW4_9PLAT</name>
<reference evidence="2" key="1">
    <citation type="submission" date="2018-11" db="EMBL/GenBank/DDBJ databases">
        <authorList>
            <consortium name="Pathogen Informatics"/>
        </authorList>
    </citation>
    <scope>NUCLEOTIDE SEQUENCE</scope>
</reference>
<dbReference type="Proteomes" id="UP000784294">
    <property type="component" value="Unassembled WGS sequence"/>
</dbReference>
<protein>
    <submittedName>
        <fullName evidence="2">Uncharacterized protein</fullName>
    </submittedName>
</protein>
<keyword evidence="1" id="KW-1133">Transmembrane helix</keyword>
<sequence>MHYDTNKPFPHAPSVRVRFGLVVAGQQLLPLLLFLLQGQRSRWGYKTASIMRSNMSQVTESKARAWLVATWQWQRLQWLTPLQPPQRELLQ</sequence>
<keyword evidence="3" id="KW-1185">Reference proteome</keyword>
<feature type="transmembrane region" description="Helical" evidence="1">
    <location>
        <begin position="17"/>
        <end position="36"/>
    </location>
</feature>
<gene>
    <name evidence="2" type="ORF">PXEA_LOCUS9158</name>
</gene>
<dbReference type="EMBL" id="CAAALY010025613">
    <property type="protein sequence ID" value="VEL15718.1"/>
    <property type="molecule type" value="Genomic_DNA"/>
</dbReference>
<evidence type="ECO:0000313" key="3">
    <source>
        <dbReference type="Proteomes" id="UP000784294"/>
    </source>
</evidence>
<proteinExistence type="predicted"/>
<keyword evidence="1" id="KW-0472">Membrane</keyword>
<comment type="caution">
    <text evidence="2">The sequence shown here is derived from an EMBL/GenBank/DDBJ whole genome shotgun (WGS) entry which is preliminary data.</text>
</comment>
<evidence type="ECO:0000313" key="2">
    <source>
        <dbReference type="EMBL" id="VEL15718.1"/>
    </source>
</evidence>
<evidence type="ECO:0000256" key="1">
    <source>
        <dbReference type="SAM" id="Phobius"/>
    </source>
</evidence>
<organism evidence="2 3">
    <name type="scientific">Protopolystoma xenopodis</name>
    <dbReference type="NCBI Taxonomy" id="117903"/>
    <lineage>
        <taxon>Eukaryota</taxon>
        <taxon>Metazoa</taxon>
        <taxon>Spiralia</taxon>
        <taxon>Lophotrochozoa</taxon>
        <taxon>Platyhelminthes</taxon>
        <taxon>Monogenea</taxon>
        <taxon>Polyopisthocotylea</taxon>
        <taxon>Polystomatidea</taxon>
        <taxon>Polystomatidae</taxon>
        <taxon>Protopolystoma</taxon>
    </lineage>
</organism>
<dbReference type="AlphaFoldDB" id="A0A448WMW4"/>
<keyword evidence="1" id="KW-0812">Transmembrane</keyword>
<accession>A0A448WMW4</accession>